<keyword evidence="6" id="KW-0732">Signal</keyword>
<reference evidence="9" key="1">
    <citation type="journal article" date="2019" name="Int. J. Syst. Evol. Microbiol.">
        <title>The Global Catalogue of Microorganisms (GCM) 10K type strain sequencing project: providing services to taxonomists for standard genome sequencing and annotation.</title>
        <authorList>
            <consortium name="The Broad Institute Genomics Platform"/>
            <consortium name="The Broad Institute Genome Sequencing Center for Infectious Disease"/>
            <person name="Wu L."/>
            <person name="Ma J."/>
        </authorList>
    </citation>
    <scope>NUCLEOTIDE SEQUENCE [LARGE SCALE GENOMIC DNA]</scope>
    <source>
        <strain evidence="9">DFY28</strain>
    </source>
</reference>
<dbReference type="PANTHER" id="PTHR43806">
    <property type="entry name" value="PEPTIDASE S8"/>
    <property type="match status" value="1"/>
</dbReference>
<protein>
    <submittedName>
        <fullName evidence="8">S8 family serine peptidase</fullName>
    </submittedName>
</protein>
<feature type="active site" description="Charge relay system" evidence="5">
    <location>
        <position position="159"/>
    </location>
</feature>
<evidence type="ECO:0000256" key="6">
    <source>
        <dbReference type="SAM" id="SignalP"/>
    </source>
</evidence>
<comment type="similarity">
    <text evidence="1 5">Belongs to the peptidase S8 family.</text>
</comment>
<evidence type="ECO:0000256" key="4">
    <source>
        <dbReference type="ARBA" id="ARBA00022825"/>
    </source>
</evidence>
<evidence type="ECO:0000313" key="8">
    <source>
        <dbReference type="EMBL" id="MFC6152951.1"/>
    </source>
</evidence>
<feature type="domain" description="Peptidase S8/S53" evidence="7">
    <location>
        <begin position="150"/>
        <end position="417"/>
    </location>
</feature>
<keyword evidence="4 5" id="KW-0720">Serine protease</keyword>
<dbReference type="InterPro" id="IPR015500">
    <property type="entry name" value="Peptidase_S8_subtilisin-rel"/>
</dbReference>
<dbReference type="EMBL" id="JBHSQI010000002">
    <property type="protein sequence ID" value="MFC6152951.1"/>
    <property type="molecule type" value="Genomic_DNA"/>
</dbReference>
<dbReference type="PROSITE" id="PS00136">
    <property type="entry name" value="SUBTILASE_ASP"/>
    <property type="match status" value="1"/>
</dbReference>
<feature type="active site" description="Charge relay system" evidence="5">
    <location>
        <position position="213"/>
    </location>
</feature>
<dbReference type="PANTHER" id="PTHR43806:SF11">
    <property type="entry name" value="CEREVISIN-RELATED"/>
    <property type="match status" value="1"/>
</dbReference>
<evidence type="ECO:0000256" key="3">
    <source>
        <dbReference type="ARBA" id="ARBA00022801"/>
    </source>
</evidence>
<dbReference type="Gene3D" id="3.40.50.200">
    <property type="entry name" value="Peptidase S8/S53 domain"/>
    <property type="match status" value="1"/>
</dbReference>
<comment type="caution">
    <text evidence="8">The sequence shown here is derived from an EMBL/GenBank/DDBJ whole genome shotgun (WGS) entry which is preliminary data.</text>
</comment>
<gene>
    <name evidence="8" type="ORF">ACFPWU_04620</name>
</gene>
<feature type="signal peptide" evidence="6">
    <location>
        <begin position="1"/>
        <end position="30"/>
    </location>
</feature>
<dbReference type="InterPro" id="IPR000209">
    <property type="entry name" value="Peptidase_S8/S53_dom"/>
</dbReference>
<accession>A0ABW1QTX1</accession>
<evidence type="ECO:0000313" key="9">
    <source>
        <dbReference type="Proteomes" id="UP001596098"/>
    </source>
</evidence>
<dbReference type="InterPro" id="IPR050131">
    <property type="entry name" value="Peptidase_S8_subtilisin-like"/>
</dbReference>
<dbReference type="InterPro" id="IPR023827">
    <property type="entry name" value="Peptidase_S8_Asp-AS"/>
</dbReference>
<name>A0ABW1QTX1_9ACTN</name>
<sequence length="631" mass="65386">MKFSTTVRAVGAAFAALSLATLPSVPNAVAGESHDVAGVVQHLEPTGSVETAPDDLVSDAGVGRKDEVRVVAVTLGEDGAPSFAANEVRGAAAATEAVEEAQDLEGVVAVEIDSPVTIADYAGATNDPFFDDQWGLSRTRLPGAWNVSTGDKVKVAVVDTGIDISHPDLVGRVTDGAEFDYTKADRDADQGAGFLPVDDEDLPGKGWEDPHGHGTHVAGIIAANVNNGLQIAGGAPGAAVMPVKVFDENGAGASSDVARGIVWAVNNGADVVNLSLTMDRAAASVEAAIAYAVERNVIVVAAAANTASNGQLKYPSAYPGVIGVAATDKKNARTTFSSAHSGVDVAAPGSFILSLWPSHRRQSVSGTSQAAAFVSAAAALAVEANGGSLTPAAFERTIKKSSKDLGVKGRDDEFGYGLLDAAALVCDVASCDASKLPGDVLVGPTSGEPETEKETPASVVTRSLMTVFEAYSHRVAHNTSVPLRVWVTDTNTGASVANEDVLVVIERAGKSTIRRALKTNKKGVAKASVRVRSHTVVRLGETGLKVRFTAVPNLKVVSHTKKKAAIKVSAGAQRKIEFQKRVNGRWKTRKVVTASKAGKANVSSLPAGKWRAYVAKSDTHAAKATGWWRVR</sequence>
<dbReference type="PROSITE" id="PS00137">
    <property type="entry name" value="SUBTILASE_HIS"/>
    <property type="match status" value="1"/>
</dbReference>
<proteinExistence type="inferred from homology"/>
<keyword evidence="9" id="KW-1185">Reference proteome</keyword>
<evidence type="ECO:0000259" key="7">
    <source>
        <dbReference type="Pfam" id="PF00082"/>
    </source>
</evidence>
<dbReference type="InterPro" id="IPR036852">
    <property type="entry name" value="Peptidase_S8/S53_dom_sf"/>
</dbReference>
<dbReference type="PROSITE" id="PS51892">
    <property type="entry name" value="SUBTILASE"/>
    <property type="match status" value="1"/>
</dbReference>
<evidence type="ECO:0000256" key="5">
    <source>
        <dbReference type="PROSITE-ProRule" id="PRU01240"/>
    </source>
</evidence>
<dbReference type="PRINTS" id="PR00723">
    <property type="entry name" value="SUBTILISIN"/>
</dbReference>
<feature type="active site" description="Charge relay system" evidence="5">
    <location>
        <position position="368"/>
    </location>
</feature>
<dbReference type="Pfam" id="PF00082">
    <property type="entry name" value="Peptidase_S8"/>
    <property type="match status" value="1"/>
</dbReference>
<feature type="chain" id="PRO_5046439470" evidence="6">
    <location>
        <begin position="31"/>
        <end position="631"/>
    </location>
</feature>
<dbReference type="SUPFAM" id="SSF52743">
    <property type="entry name" value="Subtilisin-like"/>
    <property type="match status" value="1"/>
</dbReference>
<evidence type="ECO:0000256" key="2">
    <source>
        <dbReference type="ARBA" id="ARBA00022670"/>
    </source>
</evidence>
<organism evidence="8 9">
    <name type="scientific">Nocardioides yefusunii</name>
    <dbReference type="NCBI Taxonomy" id="2500546"/>
    <lineage>
        <taxon>Bacteria</taxon>
        <taxon>Bacillati</taxon>
        <taxon>Actinomycetota</taxon>
        <taxon>Actinomycetes</taxon>
        <taxon>Propionibacteriales</taxon>
        <taxon>Nocardioidaceae</taxon>
        <taxon>Nocardioides</taxon>
    </lineage>
</organism>
<keyword evidence="3 5" id="KW-0378">Hydrolase</keyword>
<dbReference type="RefSeq" id="WP_128219429.1">
    <property type="nucleotide sequence ID" value="NZ_CP034929.1"/>
</dbReference>
<evidence type="ECO:0000256" key="1">
    <source>
        <dbReference type="ARBA" id="ARBA00011073"/>
    </source>
</evidence>
<dbReference type="Proteomes" id="UP001596098">
    <property type="component" value="Unassembled WGS sequence"/>
</dbReference>
<dbReference type="InterPro" id="IPR022398">
    <property type="entry name" value="Peptidase_S8_His-AS"/>
</dbReference>
<keyword evidence="2 5" id="KW-0645">Protease</keyword>